<sequence>MRSIALLQLALFALHSLYVDAQKSSFFGSVGGNKTKLPVNIGLVYQSLTKSTAYGKAFKEAVGNVNAGQTWAYIRRVSMVYKLVPHEYYLPRGKFYPSHVLDCLCNKMIAEQVAVIVFVTASEIYDETTAAAQYFMDMASHTGIPII</sequence>
<feature type="chain" id="PRO_5037778158" evidence="1">
    <location>
        <begin position="22"/>
        <end position="147"/>
    </location>
</feature>
<evidence type="ECO:0000256" key="1">
    <source>
        <dbReference type="SAM" id="SignalP"/>
    </source>
</evidence>
<evidence type="ECO:0000313" key="2">
    <source>
        <dbReference type="Proteomes" id="UP000887566"/>
    </source>
</evidence>
<proteinExistence type="predicted"/>
<accession>A0A914WS11</accession>
<dbReference type="WBParaSite" id="PSAMB.scaffold5030size12846.g25749.t1">
    <property type="protein sequence ID" value="PSAMB.scaffold5030size12846.g25749.t1"/>
    <property type="gene ID" value="PSAMB.scaffold5030size12846.g25749"/>
</dbReference>
<protein>
    <submittedName>
        <fullName evidence="3">Receptor ligand binding region domain-containing protein</fullName>
    </submittedName>
</protein>
<reference evidence="3" key="1">
    <citation type="submission" date="2022-11" db="UniProtKB">
        <authorList>
            <consortium name="WormBaseParasite"/>
        </authorList>
    </citation>
    <scope>IDENTIFICATION</scope>
</reference>
<organism evidence="2 3">
    <name type="scientific">Plectus sambesii</name>
    <dbReference type="NCBI Taxonomy" id="2011161"/>
    <lineage>
        <taxon>Eukaryota</taxon>
        <taxon>Metazoa</taxon>
        <taxon>Ecdysozoa</taxon>
        <taxon>Nematoda</taxon>
        <taxon>Chromadorea</taxon>
        <taxon>Plectida</taxon>
        <taxon>Plectina</taxon>
        <taxon>Plectoidea</taxon>
        <taxon>Plectidae</taxon>
        <taxon>Plectus</taxon>
    </lineage>
</organism>
<dbReference type="Proteomes" id="UP000887566">
    <property type="component" value="Unplaced"/>
</dbReference>
<name>A0A914WS11_9BILA</name>
<evidence type="ECO:0000313" key="3">
    <source>
        <dbReference type="WBParaSite" id="PSAMB.scaffold5030size12846.g25749.t1"/>
    </source>
</evidence>
<dbReference type="AlphaFoldDB" id="A0A914WS11"/>
<keyword evidence="1" id="KW-0732">Signal</keyword>
<keyword evidence="2" id="KW-1185">Reference proteome</keyword>
<feature type="signal peptide" evidence="1">
    <location>
        <begin position="1"/>
        <end position="21"/>
    </location>
</feature>